<keyword evidence="1" id="KW-0472">Membrane</keyword>
<keyword evidence="1" id="KW-1133">Transmembrane helix</keyword>
<dbReference type="EMBL" id="JASXSZ010000001">
    <property type="protein sequence ID" value="MDL9978150.1"/>
    <property type="molecule type" value="Genomic_DNA"/>
</dbReference>
<reference evidence="2 3" key="1">
    <citation type="submission" date="2023-06" db="EMBL/GenBank/DDBJ databases">
        <title>Microbacterium sp. nov., isolated from a waste landfill.</title>
        <authorList>
            <person name="Wen W."/>
        </authorList>
    </citation>
    <scope>NUCLEOTIDE SEQUENCE [LARGE SCALE GENOMIC DNA]</scope>
    <source>
        <strain evidence="2 3">ASV49</strain>
    </source>
</reference>
<evidence type="ECO:0000313" key="2">
    <source>
        <dbReference type="EMBL" id="MDL9978150.1"/>
    </source>
</evidence>
<sequence>MSDKQEPAEEVVIDDGVETATVRRAPKYSVFLALGAALGVFVAMILTFAFDGQANPAIGQTMSFTQGQVFGFLALVCGVIGLALGGIIALIFERTLGRRTHKVVVDREEHLTID</sequence>
<keyword evidence="3" id="KW-1185">Reference proteome</keyword>
<evidence type="ECO:0000256" key="1">
    <source>
        <dbReference type="SAM" id="Phobius"/>
    </source>
</evidence>
<dbReference type="RefSeq" id="WP_286286301.1">
    <property type="nucleotide sequence ID" value="NZ_JASXSZ010000001.1"/>
</dbReference>
<feature type="transmembrane region" description="Helical" evidence="1">
    <location>
        <begin position="70"/>
        <end position="92"/>
    </location>
</feature>
<protein>
    <submittedName>
        <fullName evidence="2">Potassium transporter Trk</fullName>
    </submittedName>
</protein>
<accession>A0ABT7MUN6</accession>
<dbReference type="Proteomes" id="UP001235064">
    <property type="component" value="Unassembled WGS sequence"/>
</dbReference>
<keyword evidence="1" id="KW-0812">Transmembrane</keyword>
<organism evidence="2 3">
    <name type="scientific">Microbacterium candidum</name>
    <dbReference type="NCBI Taxonomy" id="3041922"/>
    <lineage>
        <taxon>Bacteria</taxon>
        <taxon>Bacillati</taxon>
        <taxon>Actinomycetota</taxon>
        <taxon>Actinomycetes</taxon>
        <taxon>Micrococcales</taxon>
        <taxon>Microbacteriaceae</taxon>
        <taxon>Microbacterium</taxon>
    </lineage>
</organism>
<comment type="caution">
    <text evidence="2">The sequence shown here is derived from an EMBL/GenBank/DDBJ whole genome shotgun (WGS) entry which is preliminary data.</text>
</comment>
<name>A0ABT7MUN6_9MICO</name>
<proteinExistence type="predicted"/>
<feature type="transmembrane region" description="Helical" evidence="1">
    <location>
        <begin position="30"/>
        <end position="50"/>
    </location>
</feature>
<gene>
    <name evidence="2" type="ORF">QSV35_02285</name>
</gene>
<evidence type="ECO:0000313" key="3">
    <source>
        <dbReference type="Proteomes" id="UP001235064"/>
    </source>
</evidence>